<evidence type="ECO:0000313" key="1">
    <source>
        <dbReference type="EMBL" id="PWA42643.1"/>
    </source>
</evidence>
<keyword evidence="2" id="KW-1185">Reference proteome</keyword>
<proteinExistence type="predicted"/>
<dbReference type="PANTHER" id="PTHR32002:SF35">
    <property type="entry name" value="PROTEIN NLP6"/>
    <property type="match status" value="1"/>
</dbReference>
<sequence>MEPEYLLLLVVFMAYILYSDTNLVSRVKSVFDAFDFQGESGLLQFWKCGRLRDPEDIGCSLKLSDHCCVSTIHDNRLTEYRMRCFSKNPCIGQQTNVGNWFAGRAAQTGVADHRTRHVVLNQDHQFVDEASGMGQLVLPVYFNYPGDGLKLAGIIEFVTTQPKQSYVADFNQIKNLLMMVNLASTYMGKMMKVKYDHMVKFTLPFSAKLPELLEQVKMRFQELENKTLCIEYEDTNHNRHSISSNQDLKFCIDDSILFRTTVIRMFVHVLFKSYEWIKLTHMSGMEHNNELDSDGNWQVFAKNIYVLLNWMDGWKQLIPALSKLELGTFIIIKLKLELIFVGYIAHAHISVQAKNTNKACRKLTSEPVSAPQLNNLSLRGRSLHCTLSQKYDLVMPVFCINKHLVFKSTMEPEYLLLILFMAYIQYSDTNLVSRVKRVFDAFDCRGESGLLQFWKCSRLWDQEDIGCSLKLSDHCCVSTIHDNNLMEYRMRCFSKNPRIGQETKVGNWFAGRAAQTGVADHRTRHVVLNQDHQFVDEASRMGQLVLPVYFNYPGAGLKLAGIIEFVTTQPKHSYVADFDQIQNLLMMVNLASTYMGKMIKVQYDHMVMFTLPFSAELPDLLEQVKMRFPELENKTFCIEYEDTNHSHHSISSNQDLKFCIDESV</sequence>
<dbReference type="Proteomes" id="UP000245207">
    <property type="component" value="Unassembled WGS sequence"/>
</dbReference>
<accession>A0A2U1L0W8</accession>
<dbReference type="SUPFAM" id="SSF54277">
    <property type="entry name" value="CAD &amp; PB1 domains"/>
    <property type="match status" value="2"/>
</dbReference>
<dbReference type="GO" id="GO:0003700">
    <property type="term" value="F:DNA-binding transcription factor activity"/>
    <property type="evidence" value="ECO:0007669"/>
    <property type="project" value="InterPro"/>
</dbReference>
<evidence type="ECO:0000313" key="2">
    <source>
        <dbReference type="Proteomes" id="UP000245207"/>
    </source>
</evidence>
<name>A0A2U1L0W8_ARTAN</name>
<organism evidence="1 2">
    <name type="scientific">Artemisia annua</name>
    <name type="common">Sweet wormwood</name>
    <dbReference type="NCBI Taxonomy" id="35608"/>
    <lineage>
        <taxon>Eukaryota</taxon>
        <taxon>Viridiplantae</taxon>
        <taxon>Streptophyta</taxon>
        <taxon>Embryophyta</taxon>
        <taxon>Tracheophyta</taxon>
        <taxon>Spermatophyta</taxon>
        <taxon>Magnoliopsida</taxon>
        <taxon>eudicotyledons</taxon>
        <taxon>Gunneridae</taxon>
        <taxon>Pentapetalae</taxon>
        <taxon>asterids</taxon>
        <taxon>campanulids</taxon>
        <taxon>Asterales</taxon>
        <taxon>Asteraceae</taxon>
        <taxon>Asteroideae</taxon>
        <taxon>Anthemideae</taxon>
        <taxon>Artemisiinae</taxon>
        <taxon>Artemisia</taxon>
    </lineage>
</organism>
<gene>
    <name evidence="1" type="ORF">CTI12_AA542080</name>
</gene>
<dbReference type="EMBL" id="PKPP01012277">
    <property type="protein sequence ID" value="PWA42643.1"/>
    <property type="molecule type" value="Genomic_DNA"/>
</dbReference>
<reference evidence="1 2" key="1">
    <citation type="journal article" date="2018" name="Mol. Plant">
        <title>The genome of Artemisia annua provides insight into the evolution of Asteraceae family and artemisinin biosynthesis.</title>
        <authorList>
            <person name="Shen Q."/>
            <person name="Zhang L."/>
            <person name="Liao Z."/>
            <person name="Wang S."/>
            <person name="Yan T."/>
            <person name="Shi P."/>
            <person name="Liu M."/>
            <person name="Fu X."/>
            <person name="Pan Q."/>
            <person name="Wang Y."/>
            <person name="Lv Z."/>
            <person name="Lu X."/>
            <person name="Zhang F."/>
            <person name="Jiang W."/>
            <person name="Ma Y."/>
            <person name="Chen M."/>
            <person name="Hao X."/>
            <person name="Li L."/>
            <person name="Tang Y."/>
            <person name="Lv G."/>
            <person name="Zhou Y."/>
            <person name="Sun X."/>
            <person name="Brodelius P.E."/>
            <person name="Rose J.K.C."/>
            <person name="Tang K."/>
        </authorList>
    </citation>
    <scope>NUCLEOTIDE SEQUENCE [LARGE SCALE GENOMIC DNA]</scope>
    <source>
        <strain evidence="2">cv. Huhao1</strain>
        <tissue evidence="1">Leaf</tissue>
    </source>
</reference>
<comment type="caution">
    <text evidence="1">The sequence shown here is derived from an EMBL/GenBank/DDBJ whole genome shotgun (WGS) entry which is preliminary data.</text>
</comment>
<protein>
    <submittedName>
        <fullName evidence="1">PB1 domain-containing protein</fullName>
    </submittedName>
</protein>
<dbReference type="PANTHER" id="PTHR32002">
    <property type="entry name" value="PROTEIN NLP8"/>
    <property type="match status" value="1"/>
</dbReference>
<dbReference type="InterPro" id="IPR045012">
    <property type="entry name" value="NLP"/>
</dbReference>
<dbReference type="AlphaFoldDB" id="A0A2U1L0W8"/>